<organism evidence="2 3">
    <name type="scientific">Streblomastix strix</name>
    <dbReference type="NCBI Taxonomy" id="222440"/>
    <lineage>
        <taxon>Eukaryota</taxon>
        <taxon>Metamonada</taxon>
        <taxon>Preaxostyla</taxon>
        <taxon>Oxymonadida</taxon>
        <taxon>Streblomastigidae</taxon>
        <taxon>Streblomastix</taxon>
    </lineage>
</organism>
<name>A0A5J4U9W3_9EUKA</name>
<sequence>PAYHEERLESQNLRKEKKKGNGFKLNWENAMQKTKQELLNKE</sequence>
<evidence type="ECO:0000313" key="2">
    <source>
        <dbReference type="EMBL" id="KAA6366691.1"/>
    </source>
</evidence>
<feature type="compositionally biased region" description="Basic and acidic residues" evidence="1">
    <location>
        <begin position="1"/>
        <end position="14"/>
    </location>
</feature>
<proteinExistence type="predicted"/>
<feature type="region of interest" description="Disordered" evidence="1">
    <location>
        <begin position="1"/>
        <end position="29"/>
    </location>
</feature>
<reference evidence="2 3" key="1">
    <citation type="submission" date="2019-03" db="EMBL/GenBank/DDBJ databases">
        <title>Single cell metagenomics reveals metabolic interactions within the superorganism composed of flagellate Streblomastix strix and complex community of Bacteroidetes bacteria on its surface.</title>
        <authorList>
            <person name="Treitli S.C."/>
            <person name="Kolisko M."/>
            <person name="Husnik F."/>
            <person name="Keeling P."/>
            <person name="Hampl V."/>
        </authorList>
    </citation>
    <scope>NUCLEOTIDE SEQUENCE [LARGE SCALE GENOMIC DNA]</scope>
    <source>
        <strain evidence="2">ST1C</strain>
    </source>
</reference>
<evidence type="ECO:0000313" key="3">
    <source>
        <dbReference type="Proteomes" id="UP000324800"/>
    </source>
</evidence>
<feature type="non-terminal residue" evidence="2">
    <location>
        <position position="1"/>
    </location>
</feature>
<accession>A0A5J4U9W3</accession>
<comment type="caution">
    <text evidence="2">The sequence shown here is derived from an EMBL/GenBank/DDBJ whole genome shotgun (WGS) entry which is preliminary data.</text>
</comment>
<dbReference type="AlphaFoldDB" id="A0A5J4U9W3"/>
<gene>
    <name evidence="2" type="ORF">EZS28_037780</name>
</gene>
<protein>
    <submittedName>
        <fullName evidence="2">Uncharacterized protein</fullName>
    </submittedName>
</protein>
<dbReference type="EMBL" id="SNRW01019095">
    <property type="protein sequence ID" value="KAA6366691.1"/>
    <property type="molecule type" value="Genomic_DNA"/>
</dbReference>
<dbReference type="Proteomes" id="UP000324800">
    <property type="component" value="Unassembled WGS sequence"/>
</dbReference>
<evidence type="ECO:0000256" key="1">
    <source>
        <dbReference type="SAM" id="MobiDB-lite"/>
    </source>
</evidence>